<evidence type="ECO:0000256" key="1">
    <source>
        <dbReference type="ARBA" id="ARBA00001947"/>
    </source>
</evidence>
<dbReference type="STRING" id="94624.Bpet0357"/>
<organism evidence="6 7">
    <name type="scientific">Bordetella petrii (strain ATCC BAA-461 / DSM 12804 / CCUG 43448 / CIP 107267 / Se-1111R)</name>
    <dbReference type="NCBI Taxonomy" id="340100"/>
    <lineage>
        <taxon>Bacteria</taxon>
        <taxon>Pseudomonadati</taxon>
        <taxon>Pseudomonadota</taxon>
        <taxon>Betaproteobacteria</taxon>
        <taxon>Burkholderiales</taxon>
        <taxon>Alcaligenaceae</taxon>
        <taxon>Bordetella</taxon>
    </lineage>
</organism>
<evidence type="ECO:0000313" key="7">
    <source>
        <dbReference type="Proteomes" id="UP000001225"/>
    </source>
</evidence>
<dbReference type="InterPro" id="IPR055438">
    <property type="entry name" value="AstE_AspA_cat"/>
</dbReference>
<keyword evidence="3 6" id="KW-0378">Hydrolase</keyword>
<dbReference type="GO" id="GO:0005829">
    <property type="term" value="C:cytosol"/>
    <property type="evidence" value="ECO:0007669"/>
    <property type="project" value="TreeGrafter"/>
</dbReference>
<dbReference type="PANTHER" id="PTHR15162:SF7">
    <property type="entry name" value="SUCCINYLGLUTAMATE DESUCCINYLASE"/>
    <property type="match status" value="1"/>
</dbReference>
<dbReference type="SUPFAM" id="SSF53187">
    <property type="entry name" value="Zn-dependent exopeptidases"/>
    <property type="match status" value="1"/>
</dbReference>
<keyword evidence="4" id="KW-0862">Zinc</keyword>
<dbReference type="AlphaFoldDB" id="A9HY70"/>
<proteinExistence type="predicted"/>
<reference evidence="6 7" key="1">
    <citation type="journal article" date="2008" name="BMC Genomics">
        <title>The missing link: Bordetella petrii is endowed with both the metabolic versatility of environmental bacteria and virulence traits of pathogenic Bordetellae.</title>
        <authorList>
            <person name="Gross R."/>
            <person name="Guzman C.A."/>
            <person name="Sebaihia M."/>
            <person name="Martins Dos Santos V.A."/>
            <person name="Pieper D.H."/>
            <person name="Koebnik R."/>
            <person name="Lechner M."/>
            <person name="Bartels D."/>
            <person name="Buhrmester J."/>
            <person name="Choudhuri J.V."/>
            <person name="Ebensen T."/>
            <person name="Gaigalat L."/>
            <person name="Herrmann S."/>
            <person name="Khachane A.N."/>
            <person name="Larisch C."/>
            <person name="Link S."/>
            <person name="Linke B."/>
            <person name="Meyer F."/>
            <person name="Mormann S."/>
            <person name="Nakunst D."/>
            <person name="Rueckert C."/>
            <person name="Schneiker-Bekel S."/>
            <person name="Schulze K."/>
            <person name="Vorhoelter F.J."/>
            <person name="Yevsa T."/>
            <person name="Engle J.T."/>
            <person name="Goldman W.E."/>
            <person name="Puehler A."/>
            <person name="Goebel U.B."/>
            <person name="Goesmann A."/>
            <person name="Bloecker H."/>
            <person name="Kaiser O."/>
            <person name="Martinez-Arias R."/>
        </authorList>
    </citation>
    <scope>NUCLEOTIDE SEQUENCE [LARGE SCALE GENOMIC DNA]</scope>
    <source>
        <strain evidence="7">ATCC BAA-461 / DSM 12804 / CCUG 43448 / CIP 107267 / Se-1111R</strain>
    </source>
</reference>
<evidence type="ECO:0000259" key="5">
    <source>
        <dbReference type="Pfam" id="PF24827"/>
    </source>
</evidence>
<keyword evidence="7" id="KW-1185">Reference proteome</keyword>
<evidence type="ECO:0000256" key="3">
    <source>
        <dbReference type="ARBA" id="ARBA00022801"/>
    </source>
</evidence>
<evidence type="ECO:0000256" key="4">
    <source>
        <dbReference type="ARBA" id="ARBA00022833"/>
    </source>
</evidence>
<dbReference type="KEGG" id="bpt:Bpet0357"/>
<evidence type="ECO:0000313" key="6">
    <source>
        <dbReference type="EMBL" id="CAP40689.1"/>
    </source>
</evidence>
<gene>
    <name evidence="6" type="ordered locus">Bpet0357</name>
</gene>
<dbReference type="GO" id="GO:0046872">
    <property type="term" value="F:metal ion binding"/>
    <property type="evidence" value="ECO:0007669"/>
    <property type="project" value="UniProtKB-KW"/>
</dbReference>
<accession>A9HY70</accession>
<dbReference type="GO" id="GO:0016788">
    <property type="term" value="F:hydrolase activity, acting on ester bonds"/>
    <property type="evidence" value="ECO:0007669"/>
    <property type="project" value="InterPro"/>
</dbReference>
<dbReference type="eggNOG" id="COG3608">
    <property type="taxonomic scope" value="Bacteria"/>
</dbReference>
<name>A9HY70_BORPD</name>
<protein>
    <recommendedName>
        <fullName evidence="5">Succinylglutamate desuccinylase/Aspartoacylase catalytic domain-containing protein</fullName>
    </recommendedName>
</protein>
<dbReference type="Proteomes" id="UP000001225">
    <property type="component" value="Chromosome"/>
</dbReference>
<dbReference type="PANTHER" id="PTHR15162">
    <property type="entry name" value="ASPARTOACYLASE"/>
    <property type="match status" value="1"/>
</dbReference>
<sequence length="329" mass="35609">MSTPDAAASLRPFELACPDLSAERLGNTGTPGVWHFDSGAPGRRVMLTALIHGNELCGAWALKTFLASGLQPRHGTLTLAFCNLAAFDRFDPANYLPARFVDEDMNRVWSDDKLADPSSQERRRAAALQPWVAQADWLMDFHSMSNSEVPLQLTGLQPRNIELALQLGTPANIIADAGHAAGVRMRDYGRFGADGDDTRSLLIECGFHGAPQARDVAIDQMARFLVAAGAFARGDLPAAWFAPDAPRQQALRVTHAIAARSADVRFAQPWRGLEQLPQAGTLLGWNDGEPFVTPYDNCVLIMPSLANVRPGVTVLRLAQPITQAPGRPA</sequence>
<feature type="domain" description="Succinylglutamate desuccinylase/Aspartoacylase catalytic" evidence="5">
    <location>
        <begin position="41"/>
        <end position="195"/>
    </location>
</feature>
<dbReference type="Pfam" id="PF24827">
    <property type="entry name" value="AstE_AspA_cat"/>
    <property type="match status" value="1"/>
</dbReference>
<evidence type="ECO:0000256" key="2">
    <source>
        <dbReference type="ARBA" id="ARBA00022723"/>
    </source>
</evidence>
<dbReference type="EMBL" id="AM902716">
    <property type="protein sequence ID" value="CAP40689.1"/>
    <property type="molecule type" value="Genomic_DNA"/>
</dbReference>
<dbReference type="InterPro" id="IPR050178">
    <property type="entry name" value="AspA/AstE_fam"/>
</dbReference>
<dbReference type="Gene3D" id="3.40.630.10">
    <property type="entry name" value="Zn peptidases"/>
    <property type="match status" value="1"/>
</dbReference>
<comment type="cofactor">
    <cofactor evidence="1">
        <name>Zn(2+)</name>
        <dbReference type="ChEBI" id="CHEBI:29105"/>
    </cofactor>
</comment>
<keyword evidence="2" id="KW-0479">Metal-binding</keyword>